<evidence type="ECO:0000256" key="14">
    <source>
        <dbReference type="ARBA" id="ARBA00026095"/>
    </source>
</evidence>
<dbReference type="GO" id="GO:0051537">
    <property type="term" value="F:2 iron, 2 sulfur cluster binding"/>
    <property type="evidence" value="ECO:0007669"/>
    <property type="project" value="UniProtKB-KW"/>
</dbReference>
<dbReference type="SUPFAM" id="SSF55961">
    <property type="entry name" value="Bet v1-like"/>
    <property type="match status" value="1"/>
</dbReference>
<evidence type="ECO:0000256" key="6">
    <source>
        <dbReference type="ARBA" id="ARBA00022723"/>
    </source>
</evidence>
<name>A0A914C9P8_9BILA</name>
<comment type="cofactor">
    <cofactor evidence="1">
        <name>Fe cation</name>
        <dbReference type="ChEBI" id="CHEBI:24875"/>
    </cofactor>
</comment>
<evidence type="ECO:0000256" key="5">
    <source>
        <dbReference type="ARBA" id="ARBA00022714"/>
    </source>
</evidence>
<proteinExistence type="inferred from homology"/>
<dbReference type="PROSITE" id="PS51296">
    <property type="entry name" value="RIESKE"/>
    <property type="match status" value="1"/>
</dbReference>
<dbReference type="InterPro" id="IPR017941">
    <property type="entry name" value="Rieske_2Fe-2S"/>
</dbReference>
<dbReference type="GO" id="GO:0005737">
    <property type="term" value="C:cytoplasm"/>
    <property type="evidence" value="ECO:0007669"/>
    <property type="project" value="TreeGrafter"/>
</dbReference>
<evidence type="ECO:0000256" key="3">
    <source>
        <dbReference type="ARBA" id="ARBA00004972"/>
    </source>
</evidence>
<evidence type="ECO:0000313" key="18">
    <source>
        <dbReference type="Proteomes" id="UP000887540"/>
    </source>
</evidence>
<dbReference type="InterPro" id="IPR045605">
    <property type="entry name" value="KshA-like_C"/>
</dbReference>
<evidence type="ECO:0000256" key="16">
    <source>
        <dbReference type="ARBA" id="ARBA00049548"/>
    </source>
</evidence>
<comment type="catalytic activity">
    <reaction evidence="16">
        <text>cholesterol + NADPH + O2 + H(+) = 7-dehydrocholesterol + NADP(+) + 2 H2O</text>
        <dbReference type="Rhea" id="RHEA:45024"/>
        <dbReference type="ChEBI" id="CHEBI:15377"/>
        <dbReference type="ChEBI" id="CHEBI:15378"/>
        <dbReference type="ChEBI" id="CHEBI:15379"/>
        <dbReference type="ChEBI" id="CHEBI:16113"/>
        <dbReference type="ChEBI" id="CHEBI:17759"/>
        <dbReference type="ChEBI" id="CHEBI:57783"/>
        <dbReference type="ChEBI" id="CHEBI:58349"/>
        <dbReference type="EC" id="1.14.19.21"/>
    </reaction>
    <physiologicalReaction direction="left-to-right" evidence="16">
        <dbReference type="Rhea" id="RHEA:45025"/>
    </physiologicalReaction>
</comment>
<dbReference type="Pfam" id="PF19298">
    <property type="entry name" value="KshA_C"/>
    <property type="match status" value="1"/>
</dbReference>
<dbReference type="PANTHER" id="PTHR21266">
    <property type="entry name" value="IRON-SULFUR DOMAIN CONTAINING PROTEIN"/>
    <property type="match status" value="1"/>
</dbReference>
<evidence type="ECO:0000256" key="4">
    <source>
        <dbReference type="ARBA" id="ARBA00022692"/>
    </source>
</evidence>
<accession>A0A914C9P8</accession>
<evidence type="ECO:0000256" key="7">
    <source>
        <dbReference type="ARBA" id="ARBA00022989"/>
    </source>
</evidence>
<dbReference type="GO" id="GO:0016020">
    <property type="term" value="C:membrane"/>
    <property type="evidence" value="ECO:0007669"/>
    <property type="project" value="UniProtKB-SubCell"/>
</dbReference>
<keyword evidence="9" id="KW-0408">Iron</keyword>
<keyword evidence="5" id="KW-0001">2Fe-2S</keyword>
<evidence type="ECO:0000256" key="8">
    <source>
        <dbReference type="ARBA" id="ARBA00023002"/>
    </source>
</evidence>
<dbReference type="SUPFAM" id="SSF50022">
    <property type="entry name" value="ISP domain"/>
    <property type="match status" value="1"/>
</dbReference>
<dbReference type="CDD" id="cd03469">
    <property type="entry name" value="Rieske_RO_Alpha_N"/>
    <property type="match status" value="1"/>
</dbReference>
<dbReference type="Proteomes" id="UP000887540">
    <property type="component" value="Unplaced"/>
</dbReference>
<dbReference type="EC" id="1.14.19.21" evidence="14"/>
<comment type="similarity">
    <text evidence="13">Belongs to the cholesterol 7-desaturase family.</text>
</comment>
<comment type="subcellular location">
    <subcellularLocation>
        <location evidence="2">Membrane</location>
    </subcellularLocation>
</comment>
<dbReference type="WBParaSite" id="ACRNAN_Path_673.g2519.t1">
    <property type="protein sequence ID" value="ACRNAN_Path_673.g2519.t1"/>
    <property type="gene ID" value="ACRNAN_Path_673.g2519"/>
</dbReference>
<dbReference type="GO" id="GO:0046872">
    <property type="term" value="F:metal ion binding"/>
    <property type="evidence" value="ECO:0007669"/>
    <property type="project" value="UniProtKB-KW"/>
</dbReference>
<comment type="pathway">
    <text evidence="3">Hormone biosynthesis.</text>
</comment>
<evidence type="ECO:0000256" key="11">
    <source>
        <dbReference type="ARBA" id="ARBA00023136"/>
    </source>
</evidence>
<organism evidence="18 19">
    <name type="scientific">Acrobeloides nanus</name>
    <dbReference type="NCBI Taxonomy" id="290746"/>
    <lineage>
        <taxon>Eukaryota</taxon>
        <taxon>Metazoa</taxon>
        <taxon>Ecdysozoa</taxon>
        <taxon>Nematoda</taxon>
        <taxon>Chromadorea</taxon>
        <taxon>Rhabditida</taxon>
        <taxon>Tylenchina</taxon>
        <taxon>Cephalobomorpha</taxon>
        <taxon>Cephaloboidea</taxon>
        <taxon>Cephalobidae</taxon>
        <taxon>Acrobeloides</taxon>
    </lineage>
</organism>
<evidence type="ECO:0000313" key="19">
    <source>
        <dbReference type="WBParaSite" id="ACRNAN_Path_673.g2519.t1"/>
    </source>
</evidence>
<dbReference type="GO" id="GO:0008203">
    <property type="term" value="P:cholesterol metabolic process"/>
    <property type="evidence" value="ECO:0007669"/>
    <property type="project" value="InterPro"/>
</dbReference>
<dbReference type="PANTHER" id="PTHR21266:SF32">
    <property type="entry name" value="CHOLESTEROL 7-DESATURASE NVD"/>
    <property type="match status" value="1"/>
</dbReference>
<keyword evidence="10" id="KW-0411">Iron-sulfur</keyword>
<evidence type="ECO:0000256" key="2">
    <source>
        <dbReference type="ARBA" id="ARBA00004370"/>
    </source>
</evidence>
<evidence type="ECO:0000256" key="10">
    <source>
        <dbReference type="ARBA" id="ARBA00023014"/>
    </source>
</evidence>
<sequence length="419" mass="48356">MAMTLIIGVFMLLYGLYCYLVRPLNRVKNLGDLGFFFGHPEPKGKYKEMQIERMKKLRVLGDIPPVFPNGWFRIAETDDLKPKQVLPIVFMGQNLTLFRSENGSVHVINSYCPHLGANFSVGGRVVDNNCIQCPFHGWIFSGETGKCTRIPYSNSDKIPEKATVPVWPVVEVNRHIFIWYHCDGIPPTWEIPQIPEIDTGEWTFRGRTEHDVMCHIQEIPENGADLAHLHYLHIIGINEGCDITKMELSKKPSIRHVWNGSWEPEQEPNKHIGCMYLEHFLTVFGIQVPGTYVKLKAMQIGPGIVHMIFDFGFLGKGIVFQTVTPEDAVHQRVRFVMYAQTTALYAKIFMLSEAYQFERDIYVWTNKRYVKNPLYCKDDGPIAKHRRWFGQFYTDNSPRLNKDGSLTDRPKSLNDVNDW</sequence>
<dbReference type="InterPro" id="IPR050584">
    <property type="entry name" value="Cholesterol_7-desaturase"/>
</dbReference>
<keyword evidence="18" id="KW-1185">Reference proteome</keyword>
<keyword evidence="7" id="KW-1133">Transmembrane helix</keyword>
<comment type="catalytic activity">
    <reaction evidence="15">
        <text>cholesterol + NADH + O2 + H(+) = 7-dehydrocholesterol + NAD(+) + 2 H2O</text>
        <dbReference type="Rhea" id="RHEA:51644"/>
        <dbReference type="ChEBI" id="CHEBI:15377"/>
        <dbReference type="ChEBI" id="CHEBI:15378"/>
        <dbReference type="ChEBI" id="CHEBI:15379"/>
        <dbReference type="ChEBI" id="CHEBI:16113"/>
        <dbReference type="ChEBI" id="CHEBI:17759"/>
        <dbReference type="ChEBI" id="CHEBI:57540"/>
        <dbReference type="ChEBI" id="CHEBI:57945"/>
        <dbReference type="EC" id="1.14.19.21"/>
    </reaction>
    <physiologicalReaction direction="left-to-right" evidence="15">
        <dbReference type="Rhea" id="RHEA:51645"/>
    </physiologicalReaction>
</comment>
<protein>
    <recommendedName>
        <fullName evidence="14">cholesterol 7-desaturase</fullName>
        <ecNumber evidence="14">1.14.19.21</ecNumber>
    </recommendedName>
</protein>
<dbReference type="Gene3D" id="2.102.10.10">
    <property type="entry name" value="Rieske [2Fe-2S] iron-sulphur domain"/>
    <property type="match status" value="1"/>
</dbReference>
<evidence type="ECO:0000256" key="15">
    <source>
        <dbReference type="ARBA" id="ARBA00047853"/>
    </source>
</evidence>
<reference evidence="19" key="1">
    <citation type="submission" date="2022-11" db="UniProtKB">
        <authorList>
            <consortium name="WormBaseParasite"/>
        </authorList>
    </citation>
    <scope>IDENTIFICATION</scope>
</reference>
<comment type="pathway">
    <text evidence="12">Steroid hormone biosynthesis; dafachronic acid biosynthesis.</text>
</comment>
<dbReference type="Gene3D" id="3.90.380.10">
    <property type="entry name" value="Naphthalene 1,2-dioxygenase Alpha Subunit, Chain A, domain 1"/>
    <property type="match status" value="1"/>
</dbReference>
<keyword evidence="6" id="KW-0479">Metal-binding</keyword>
<dbReference type="GO" id="GO:0170056">
    <property type="term" value="F:cholesterol 7-desaturase [NAD(P)H] activity"/>
    <property type="evidence" value="ECO:0007669"/>
    <property type="project" value="UniProtKB-EC"/>
</dbReference>
<keyword evidence="11" id="KW-0472">Membrane</keyword>
<keyword evidence="4" id="KW-0812">Transmembrane</keyword>
<evidence type="ECO:0000256" key="1">
    <source>
        <dbReference type="ARBA" id="ARBA00001962"/>
    </source>
</evidence>
<evidence type="ECO:0000256" key="13">
    <source>
        <dbReference type="ARBA" id="ARBA00025729"/>
    </source>
</evidence>
<keyword evidence="8" id="KW-0560">Oxidoreductase</keyword>
<evidence type="ECO:0000256" key="12">
    <source>
        <dbReference type="ARBA" id="ARBA00025712"/>
    </source>
</evidence>
<dbReference type="AlphaFoldDB" id="A0A914C9P8"/>
<dbReference type="Pfam" id="PF00355">
    <property type="entry name" value="Rieske"/>
    <property type="match status" value="1"/>
</dbReference>
<dbReference type="InterPro" id="IPR036922">
    <property type="entry name" value="Rieske_2Fe-2S_sf"/>
</dbReference>
<feature type="domain" description="Rieske" evidence="17">
    <location>
        <begin position="71"/>
        <end position="178"/>
    </location>
</feature>
<evidence type="ECO:0000259" key="17">
    <source>
        <dbReference type="PROSITE" id="PS51296"/>
    </source>
</evidence>
<evidence type="ECO:0000256" key="9">
    <source>
        <dbReference type="ARBA" id="ARBA00023004"/>
    </source>
</evidence>